<name>A0A7W8AMR0_STRST</name>
<dbReference type="RefSeq" id="WP_221514612.1">
    <property type="nucleotide sequence ID" value="NZ_JACHJD010000001.1"/>
</dbReference>
<gene>
    <name evidence="1" type="ORF">FHS40_000230</name>
</gene>
<dbReference type="Proteomes" id="UP000549009">
    <property type="component" value="Unassembled WGS sequence"/>
</dbReference>
<keyword evidence="2" id="KW-1185">Reference proteome</keyword>
<dbReference type="EMBL" id="JACHJD010000001">
    <property type="protein sequence ID" value="MBB5101177.1"/>
    <property type="molecule type" value="Genomic_DNA"/>
</dbReference>
<organism evidence="1 2">
    <name type="scientific">Streptomyces spectabilis</name>
    <dbReference type="NCBI Taxonomy" id="68270"/>
    <lineage>
        <taxon>Bacteria</taxon>
        <taxon>Bacillati</taxon>
        <taxon>Actinomycetota</taxon>
        <taxon>Actinomycetes</taxon>
        <taxon>Kitasatosporales</taxon>
        <taxon>Streptomycetaceae</taxon>
        <taxon>Streptomyces</taxon>
    </lineage>
</organism>
<evidence type="ECO:0000313" key="2">
    <source>
        <dbReference type="Proteomes" id="UP000549009"/>
    </source>
</evidence>
<evidence type="ECO:0000313" key="1">
    <source>
        <dbReference type="EMBL" id="MBB5101177.1"/>
    </source>
</evidence>
<sequence>MAVSRLRTDAVTKGRLGPRVIADLKAGLWPVDCQSCGRPLGRWPAAALEVVAEEGDGFAVASLHHPRCRRPAWQDGQPGASVERPLLSWRAGCTLLPPSGLPTFLVNPSYECALLRRADDTGWRVATLEPFVALGLALDFPSRRPPVVPALSAALDGDRISVDVRHEGGVLHAWHDVPIGADVADAVRASGDVLVAVTTLLDVSKPFPLDVLLALLGARRVALGPARLTSVRRSGTDRALRADDFSADVRRRSFALAYGLLSLSRPPRDAVVAAALALCEGDEAPVRELRGHAKLTALFLVSHLYALGSRDAARAVRRGGGVHVIAPDAVRAKEYADFFAALLEGARTMTVARLGAEPLSAEGGAAYLADIVIGTGEEFAACCAAYREAGPEFALHAGRGRLALLVEGSGTDPGPEALTRRYPRLAVV</sequence>
<accession>A0A7W8AMR0</accession>
<proteinExistence type="predicted"/>
<dbReference type="AlphaFoldDB" id="A0A7W8AMR0"/>
<protein>
    <submittedName>
        <fullName evidence="1">Uncharacterized protein</fullName>
    </submittedName>
</protein>
<comment type="caution">
    <text evidence="1">The sequence shown here is derived from an EMBL/GenBank/DDBJ whole genome shotgun (WGS) entry which is preliminary data.</text>
</comment>
<reference evidence="1 2" key="1">
    <citation type="submission" date="2020-08" db="EMBL/GenBank/DDBJ databases">
        <title>Genomic Encyclopedia of Type Strains, Phase III (KMG-III): the genomes of soil and plant-associated and newly described type strains.</title>
        <authorList>
            <person name="Whitman W."/>
        </authorList>
    </citation>
    <scope>NUCLEOTIDE SEQUENCE [LARGE SCALE GENOMIC DNA]</scope>
    <source>
        <strain evidence="1 2">CECT 3146</strain>
    </source>
</reference>